<dbReference type="GO" id="GO:0016715">
    <property type="term" value="F:oxidoreductase activity, acting on paired donors, with incorporation or reduction of molecular oxygen, reduced ascorbate as one donor, and incorporation of one atom of oxygen"/>
    <property type="evidence" value="ECO:0007669"/>
    <property type="project" value="InterPro"/>
</dbReference>
<dbReference type="Pfam" id="PF00578">
    <property type="entry name" value="AhpC-TSA"/>
    <property type="match status" value="1"/>
</dbReference>
<dbReference type="KEGG" id="fmr:Fuma_06628"/>
<feature type="signal peptide" evidence="5">
    <location>
        <begin position="1"/>
        <end position="25"/>
    </location>
</feature>
<evidence type="ECO:0000256" key="3">
    <source>
        <dbReference type="ARBA" id="ARBA00023157"/>
    </source>
</evidence>
<dbReference type="GO" id="GO:0005507">
    <property type="term" value="F:copper ion binding"/>
    <property type="evidence" value="ECO:0007669"/>
    <property type="project" value="InterPro"/>
</dbReference>
<name>A0A1P8WS99_9PLAN</name>
<dbReference type="InterPro" id="IPR014784">
    <property type="entry name" value="Cu2_ascorb_mOase-like_C"/>
</dbReference>
<dbReference type="STRING" id="1891926.Fuma_06628"/>
<keyword evidence="4" id="KW-0349">Heme</keyword>
<sequence precursor="true">MHKAARQLHRHLVNLAIVLTASVFAANANADQTISDFTLSSHRGVDWSLDSVADSKLVVVAFLGTECPLARLYGPRLSELQNRYQAKDVAFVGIDANTQDSMTEISAYVARHKITFPMLKDVGNRVADQFKAERTPEVFLLDQNRTVRYRGRVDDQYLVGRSRDKVRRKDLAIAIDELLAGKDVSVAATEAIGCHIGRVRKTEPHGDVTWSNQIVRIFNKSCVECHRSGEIAPFQLEKYDDVIGWEDTILEVIADNRMPPWFANPKHGTFSNDARLSPEEKQLIRTWVKNGMPQGNAADLPEPPKFVKGWRMPKADQVIKVREEAFEIPADGIVDYQYFTVDPGWKEDKFVTAVEARPDNVAVVHHIIAYIVPAGSEDRKTQDRRMLVGYAPGSTPQVLDNGTAIHIPAGSKLVFEMHYTPNGTKQKDLSYIGVKFTDKSNVKKLLRGAAVLNTKFEIPAGAANHKVEADFRLKSDQMLIEMSPHMHLRGKSFRYEAFYPDGTHEILLDVPNYDFNWQLTYELAEPKRLPKGTRIHCTAIFDNSKHNLVNPDPGSSVTWGDQSSEEMMIGFLSGVDADPITTETAVSGD</sequence>
<keyword evidence="3" id="KW-1015">Disulfide bond</keyword>
<evidence type="ECO:0000256" key="2">
    <source>
        <dbReference type="ARBA" id="ARBA00023004"/>
    </source>
</evidence>
<proteinExistence type="predicted"/>
<dbReference type="Gene3D" id="2.60.120.230">
    <property type="match status" value="1"/>
</dbReference>
<protein>
    <submittedName>
        <fullName evidence="8">Thiol-disulfide oxidoreductase</fullName>
    </submittedName>
</protein>
<dbReference type="PROSITE" id="PS51352">
    <property type="entry name" value="THIOREDOXIN_2"/>
    <property type="match status" value="1"/>
</dbReference>
<organism evidence="8 9">
    <name type="scientific">Fuerstiella marisgermanici</name>
    <dbReference type="NCBI Taxonomy" id="1891926"/>
    <lineage>
        <taxon>Bacteria</taxon>
        <taxon>Pseudomonadati</taxon>
        <taxon>Planctomycetota</taxon>
        <taxon>Planctomycetia</taxon>
        <taxon>Planctomycetales</taxon>
        <taxon>Planctomycetaceae</taxon>
        <taxon>Fuerstiella</taxon>
    </lineage>
</organism>
<keyword evidence="9" id="KW-1185">Reference proteome</keyword>
<dbReference type="InterPro" id="IPR009056">
    <property type="entry name" value="Cyt_c-like_dom"/>
</dbReference>
<evidence type="ECO:0000256" key="5">
    <source>
        <dbReference type="SAM" id="SignalP"/>
    </source>
</evidence>
<dbReference type="SUPFAM" id="SSF52833">
    <property type="entry name" value="Thioredoxin-like"/>
    <property type="match status" value="1"/>
</dbReference>
<accession>A0A1P8WS99</accession>
<dbReference type="Gene3D" id="3.40.30.10">
    <property type="entry name" value="Glutaredoxin"/>
    <property type="match status" value="1"/>
</dbReference>
<dbReference type="InterPro" id="IPR047262">
    <property type="entry name" value="PRX-like1"/>
</dbReference>
<dbReference type="InterPro" id="IPR008977">
    <property type="entry name" value="PHM/PNGase_F_dom_sf"/>
</dbReference>
<reference evidence="8 9" key="1">
    <citation type="journal article" date="2016" name="Front. Microbiol.">
        <title>Fuerstia marisgermanicae gen. nov., sp. nov., an Unusual Member of the Phylum Planctomycetes from the German Wadden Sea.</title>
        <authorList>
            <person name="Kohn T."/>
            <person name="Heuer A."/>
            <person name="Jogler M."/>
            <person name="Vollmers J."/>
            <person name="Boedeker C."/>
            <person name="Bunk B."/>
            <person name="Rast P."/>
            <person name="Borchert D."/>
            <person name="Glockner I."/>
            <person name="Freese H.M."/>
            <person name="Klenk H.P."/>
            <person name="Overmann J."/>
            <person name="Kaster A.K."/>
            <person name="Rohde M."/>
            <person name="Wiegand S."/>
            <person name="Jogler C."/>
        </authorList>
    </citation>
    <scope>NUCLEOTIDE SEQUENCE [LARGE SCALE GENOMIC DNA]</scope>
    <source>
        <strain evidence="8 9">NH11</strain>
    </source>
</reference>
<dbReference type="OrthoDB" id="9788721at2"/>
<dbReference type="PROSITE" id="PS51007">
    <property type="entry name" value="CYTC"/>
    <property type="match status" value="1"/>
</dbReference>
<keyword evidence="1 4" id="KW-0479">Metal-binding</keyword>
<dbReference type="GO" id="GO:0016209">
    <property type="term" value="F:antioxidant activity"/>
    <property type="evidence" value="ECO:0007669"/>
    <property type="project" value="InterPro"/>
</dbReference>
<gene>
    <name evidence="8" type="ORF">Fuma_06628</name>
</gene>
<keyword evidence="2 4" id="KW-0408">Iron</keyword>
<dbReference type="InterPro" id="IPR013766">
    <property type="entry name" value="Thioredoxin_domain"/>
</dbReference>
<dbReference type="AlphaFoldDB" id="A0A1P8WS99"/>
<feature type="domain" description="Cytochrome c" evidence="6">
    <location>
        <begin position="206"/>
        <end position="292"/>
    </location>
</feature>
<evidence type="ECO:0000256" key="1">
    <source>
        <dbReference type="ARBA" id="ARBA00022723"/>
    </source>
</evidence>
<dbReference type="InterPro" id="IPR036249">
    <property type="entry name" value="Thioredoxin-like_sf"/>
</dbReference>
<feature type="chain" id="PRO_5012026588" evidence="5">
    <location>
        <begin position="26"/>
        <end position="589"/>
    </location>
</feature>
<evidence type="ECO:0000259" key="7">
    <source>
        <dbReference type="PROSITE" id="PS51352"/>
    </source>
</evidence>
<dbReference type="Proteomes" id="UP000187735">
    <property type="component" value="Chromosome"/>
</dbReference>
<dbReference type="PANTHER" id="PTHR43640:SF1">
    <property type="entry name" value="THIOREDOXIN-DEPENDENT PEROXIREDOXIN"/>
    <property type="match status" value="1"/>
</dbReference>
<dbReference type="PANTHER" id="PTHR43640">
    <property type="entry name" value="OS07G0260300 PROTEIN"/>
    <property type="match status" value="1"/>
</dbReference>
<dbReference type="InterPro" id="IPR036939">
    <property type="entry name" value="Cu2_ascorb_mOase_N_sf"/>
</dbReference>
<evidence type="ECO:0000256" key="4">
    <source>
        <dbReference type="PROSITE-ProRule" id="PRU00433"/>
    </source>
</evidence>
<dbReference type="GO" id="GO:0020037">
    <property type="term" value="F:heme binding"/>
    <property type="evidence" value="ECO:0007669"/>
    <property type="project" value="InterPro"/>
</dbReference>
<dbReference type="EMBL" id="CP017641">
    <property type="protein sequence ID" value="APZ96952.1"/>
    <property type="molecule type" value="Genomic_DNA"/>
</dbReference>
<evidence type="ECO:0000259" key="6">
    <source>
        <dbReference type="PROSITE" id="PS51007"/>
    </source>
</evidence>
<evidence type="ECO:0000313" key="8">
    <source>
        <dbReference type="EMBL" id="APZ96952.1"/>
    </source>
</evidence>
<dbReference type="GO" id="GO:0009055">
    <property type="term" value="F:electron transfer activity"/>
    <property type="evidence" value="ECO:0007669"/>
    <property type="project" value="InterPro"/>
</dbReference>
<dbReference type="InterPro" id="IPR000866">
    <property type="entry name" value="AhpC/TSA"/>
</dbReference>
<feature type="domain" description="Thioredoxin" evidence="7">
    <location>
        <begin position="28"/>
        <end position="180"/>
    </location>
</feature>
<keyword evidence="5" id="KW-0732">Signal</keyword>
<evidence type="ECO:0000313" key="9">
    <source>
        <dbReference type="Proteomes" id="UP000187735"/>
    </source>
</evidence>
<dbReference type="SUPFAM" id="SSF49742">
    <property type="entry name" value="PHM/PNGase F"/>
    <property type="match status" value="2"/>
</dbReference>
<dbReference type="Gene3D" id="2.60.120.310">
    <property type="entry name" value="Copper type II, ascorbate-dependent monooxygenase, N-terminal domain"/>
    <property type="match status" value="1"/>
</dbReference>